<dbReference type="GeneID" id="20219948"/>
<dbReference type="KEGG" id="aaf:AURANDRAFT_24703"/>
<dbReference type="PROSITE" id="PS00107">
    <property type="entry name" value="PROTEIN_KINASE_ATP"/>
    <property type="match status" value="1"/>
</dbReference>
<dbReference type="GO" id="GO:0005524">
    <property type="term" value="F:ATP binding"/>
    <property type="evidence" value="ECO:0007669"/>
    <property type="project" value="UniProtKB-UniRule"/>
</dbReference>
<keyword evidence="5 6" id="KW-0067">ATP-binding</keyword>
<keyword evidence="3 6" id="KW-0547">Nucleotide-binding</keyword>
<feature type="domain" description="Protein kinase" evidence="8">
    <location>
        <begin position="18"/>
        <end position="160"/>
    </location>
</feature>
<dbReference type="Proteomes" id="UP000002729">
    <property type="component" value="Unassembled WGS sequence"/>
</dbReference>
<dbReference type="EMBL" id="GL833125">
    <property type="protein sequence ID" value="EGB09914.1"/>
    <property type="molecule type" value="Genomic_DNA"/>
</dbReference>
<keyword evidence="2" id="KW-0808">Transferase</keyword>
<dbReference type="OrthoDB" id="10261027at2759"/>
<dbReference type="InterPro" id="IPR051681">
    <property type="entry name" value="Ser/Thr_Kinases-Pseudokinases"/>
</dbReference>
<dbReference type="Gene3D" id="1.10.510.10">
    <property type="entry name" value="Transferase(Phosphotransferase) domain 1"/>
    <property type="match status" value="1"/>
</dbReference>
<dbReference type="InParanoid" id="F0Y4T3"/>
<feature type="non-terminal residue" evidence="9">
    <location>
        <position position="160"/>
    </location>
</feature>
<dbReference type="PROSITE" id="PS00108">
    <property type="entry name" value="PROTEIN_KINASE_ST"/>
    <property type="match status" value="1"/>
</dbReference>
<dbReference type="Pfam" id="PF07714">
    <property type="entry name" value="PK_Tyr_Ser-Thr"/>
    <property type="match status" value="1"/>
</dbReference>
<dbReference type="PROSITE" id="PS50011">
    <property type="entry name" value="PROTEIN_KINASE_DOM"/>
    <property type="match status" value="1"/>
</dbReference>
<evidence type="ECO:0000256" key="6">
    <source>
        <dbReference type="PROSITE-ProRule" id="PRU10141"/>
    </source>
</evidence>
<keyword evidence="4" id="KW-0418">Kinase</keyword>
<feature type="binding site" evidence="6">
    <location>
        <position position="45"/>
    </location>
    <ligand>
        <name>ATP</name>
        <dbReference type="ChEBI" id="CHEBI:30616"/>
    </ligand>
</feature>
<evidence type="ECO:0000256" key="2">
    <source>
        <dbReference type="ARBA" id="ARBA00022679"/>
    </source>
</evidence>
<evidence type="ECO:0000256" key="7">
    <source>
        <dbReference type="RuleBase" id="RU000304"/>
    </source>
</evidence>
<evidence type="ECO:0000256" key="3">
    <source>
        <dbReference type="ARBA" id="ARBA00022741"/>
    </source>
</evidence>
<dbReference type="SMART" id="SM00220">
    <property type="entry name" value="S_TKc"/>
    <property type="match status" value="1"/>
</dbReference>
<sequence length="160" mass="17547">MTPPLSIGAAFQIAEGDLDIGDVIGSGAFGTVKAARWRHTPVAVKVLYHDARADDRQLFEKEVQLMATLHHPNIVQFLGYAHTPALALVLEIFENGSIEAYVPAKAPGVKRSHGFCVDMARAVEYLHSRRPRLVIHRDIKPPNFLLTTSLVVKLGDFGIA</sequence>
<proteinExistence type="inferred from homology"/>
<evidence type="ECO:0000256" key="5">
    <source>
        <dbReference type="ARBA" id="ARBA00022840"/>
    </source>
</evidence>
<dbReference type="InterPro" id="IPR008271">
    <property type="entry name" value="Ser/Thr_kinase_AS"/>
</dbReference>
<reference evidence="9 10" key="1">
    <citation type="journal article" date="2011" name="Proc. Natl. Acad. Sci. U.S.A.">
        <title>Niche of harmful alga Aureococcus anophagefferens revealed through ecogenomics.</title>
        <authorList>
            <person name="Gobler C.J."/>
            <person name="Berry D.L."/>
            <person name="Dyhrman S.T."/>
            <person name="Wilhelm S.W."/>
            <person name="Salamov A."/>
            <person name="Lobanov A.V."/>
            <person name="Zhang Y."/>
            <person name="Collier J.L."/>
            <person name="Wurch L.L."/>
            <person name="Kustka A.B."/>
            <person name="Dill B.D."/>
            <person name="Shah M."/>
            <person name="VerBerkmoes N.C."/>
            <person name="Kuo A."/>
            <person name="Terry A."/>
            <person name="Pangilinan J."/>
            <person name="Lindquist E.A."/>
            <person name="Lucas S."/>
            <person name="Paulsen I.T."/>
            <person name="Hattenrath-Lehmann T.K."/>
            <person name="Talmage S.C."/>
            <person name="Walker E.A."/>
            <person name="Koch F."/>
            <person name="Burson A.M."/>
            <person name="Marcoval M.A."/>
            <person name="Tang Y.Z."/>
            <person name="Lecleir G.R."/>
            <person name="Coyne K.J."/>
            <person name="Berg G.M."/>
            <person name="Bertrand E.M."/>
            <person name="Saito M.A."/>
            <person name="Gladyshev V.N."/>
            <person name="Grigoriev I.V."/>
        </authorList>
    </citation>
    <scope>NUCLEOTIDE SEQUENCE [LARGE SCALE GENOMIC DNA]</scope>
    <source>
        <strain evidence="10">CCMP 1984</strain>
    </source>
</reference>
<dbReference type="GO" id="GO:0004674">
    <property type="term" value="F:protein serine/threonine kinase activity"/>
    <property type="evidence" value="ECO:0007669"/>
    <property type="project" value="UniProtKB-KW"/>
</dbReference>
<keyword evidence="1 7" id="KW-0723">Serine/threonine-protein kinase</keyword>
<evidence type="ECO:0000256" key="1">
    <source>
        <dbReference type="ARBA" id="ARBA00022527"/>
    </source>
</evidence>
<accession>F0Y4T3</accession>
<comment type="similarity">
    <text evidence="7">Belongs to the protein kinase superfamily.</text>
</comment>
<dbReference type="eggNOG" id="KOG0192">
    <property type="taxonomic scope" value="Eukaryota"/>
</dbReference>
<dbReference type="PANTHER" id="PTHR44329:SF288">
    <property type="entry name" value="MITOGEN-ACTIVATED PROTEIN KINASE KINASE KINASE 20"/>
    <property type="match status" value="1"/>
</dbReference>
<gene>
    <name evidence="9" type="ORF">AURANDRAFT_24703</name>
</gene>
<evidence type="ECO:0000259" key="8">
    <source>
        <dbReference type="PROSITE" id="PS50011"/>
    </source>
</evidence>
<dbReference type="SUPFAM" id="SSF56112">
    <property type="entry name" value="Protein kinase-like (PK-like)"/>
    <property type="match status" value="1"/>
</dbReference>
<evidence type="ECO:0000256" key="4">
    <source>
        <dbReference type="ARBA" id="ARBA00022777"/>
    </source>
</evidence>
<organism evidence="10">
    <name type="scientific">Aureococcus anophagefferens</name>
    <name type="common">Harmful bloom alga</name>
    <dbReference type="NCBI Taxonomy" id="44056"/>
    <lineage>
        <taxon>Eukaryota</taxon>
        <taxon>Sar</taxon>
        <taxon>Stramenopiles</taxon>
        <taxon>Ochrophyta</taxon>
        <taxon>Pelagophyceae</taxon>
        <taxon>Pelagomonadales</taxon>
        <taxon>Pelagomonadaceae</taxon>
        <taxon>Aureococcus</taxon>
    </lineage>
</organism>
<evidence type="ECO:0000313" key="10">
    <source>
        <dbReference type="Proteomes" id="UP000002729"/>
    </source>
</evidence>
<dbReference type="InterPro" id="IPR011009">
    <property type="entry name" value="Kinase-like_dom_sf"/>
</dbReference>
<dbReference type="InterPro" id="IPR001245">
    <property type="entry name" value="Ser-Thr/Tyr_kinase_cat_dom"/>
</dbReference>
<dbReference type="OMA" id="TWEGTEV"/>
<dbReference type="RefSeq" id="XP_009035940.1">
    <property type="nucleotide sequence ID" value="XM_009037692.1"/>
</dbReference>
<dbReference type="PANTHER" id="PTHR44329">
    <property type="entry name" value="SERINE/THREONINE-PROTEIN KINASE TNNI3K-RELATED"/>
    <property type="match status" value="1"/>
</dbReference>
<name>F0Y4T3_AURAN</name>
<dbReference type="AlphaFoldDB" id="F0Y4T3"/>
<keyword evidence="10" id="KW-1185">Reference proteome</keyword>
<evidence type="ECO:0000313" key="9">
    <source>
        <dbReference type="EMBL" id="EGB09914.1"/>
    </source>
</evidence>
<protein>
    <recommendedName>
        <fullName evidence="8">Protein kinase domain-containing protein</fullName>
    </recommendedName>
</protein>
<dbReference type="InterPro" id="IPR000719">
    <property type="entry name" value="Prot_kinase_dom"/>
</dbReference>
<dbReference type="FunFam" id="3.30.200.20:FF:000180">
    <property type="entry name" value="serine/threonine-protein kinase STY46-like"/>
    <property type="match status" value="1"/>
</dbReference>
<dbReference type="InterPro" id="IPR017441">
    <property type="entry name" value="Protein_kinase_ATP_BS"/>
</dbReference>
<dbReference type="Gene3D" id="3.30.200.20">
    <property type="entry name" value="Phosphorylase Kinase, domain 1"/>
    <property type="match status" value="1"/>
</dbReference>